<feature type="domain" description="Polymerase/histidinol phosphatase N-terminal" evidence="1">
    <location>
        <begin position="14"/>
        <end position="78"/>
    </location>
</feature>
<dbReference type="InterPro" id="IPR016195">
    <property type="entry name" value="Pol/histidinol_Pase-like"/>
</dbReference>
<dbReference type="GO" id="GO:0004534">
    <property type="term" value="F:5'-3' RNA exonuclease activity"/>
    <property type="evidence" value="ECO:0007669"/>
    <property type="project" value="TreeGrafter"/>
</dbReference>
<gene>
    <name evidence="2" type="ORF">E6K78_04510</name>
</gene>
<protein>
    <submittedName>
        <fullName evidence="2">PHP domain-containing protein</fullName>
    </submittedName>
</protein>
<dbReference type="Pfam" id="PF02811">
    <property type="entry name" value="PHP"/>
    <property type="match status" value="1"/>
</dbReference>
<dbReference type="PANTHER" id="PTHR42924">
    <property type="entry name" value="EXONUCLEASE"/>
    <property type="match status" value="1"/>
</dbReference>
<evidence type="ECO:0000313" key="3">
    <source>
        <dbReference type="Proteomes" id="UP000316609"/>
    </source>
</evidence>
<accession>A0A538TV84</accession>
<dbReference type="Gene3D" id="1.10.150.650">
    <property type="match status" value="1"/>
</dbReference>
<dbReference type="SMART" id="SM00481">
    <property type="entry name" value="POLIIIAc"/>
    <property type="match status" value="1"/>
</dbReference>
<sequence>MTRWPPLGSGGRCVDLHAHTTFSDGSLAPEALVALAVERGLSALGVTDHDSTEALPRAQAAIRATLELVPGIELSSAAEGLDLHILGYYIDAECGALCERLARFGAERRERTRAILQRLAELGAQVEEETVLALAGPGVVGRPHIAMALIQAGHARDLDEAFRRFLGSRGAAFVRRPAFTPEEAIALIHVAQGVSVLAHPGPLLAHVVVERLAAAGLRGIEIWHPQHTPTTMRRLHALATRLGLLETGGSDFHGPGRGADLGSLEVPAEVMGPLKQVAGVAG</sequence>
<organism evidence="2 3">
    <name type="scientific">Eiseniibacteriota bacterium</name>
    <dbReference type="NCBI Taxonomy" id="2212470"/>
    <lineage>
        <taxon>Bacteria</taxon>
        <taxon>Candidatus Eiseniibacteriota</taxon>
    </lineage>
</organism>
<dbReference type="AlphaFoldDB" id="A0A538TV84"/>
<comment type="caution">
    <text evidence="2">The sequence shown here is derived from an EMBL/GenBank/DDBJ whole genome shotgun (WGS) entry which is preliminary data.</text>
</comment>
<dbReference type="CDD" id="cd07438">
    <property type="entry name" value="PHP_HisPPase_AMP"/>
    <property type="match status" value="1"/>
</dbReference>
<evidence type="ECO:0000259" key="1">
    <source>
        <dbReference type="SMART" id="SM00481"/>
    </source>
</evidence>
<dbReference type="GO" id="GO:0035312">
    <property type="term" value="F:5'-3' DNA exonuclease activity"/>
    <property type="evidence" value="ECO:0007669"/>
    <property type="project" value="TreeGrafter"/>
</dbReference>
<dbReference type="InterPro" id="IPR052018">
    <property type="entry name" value="PHP_domain"/>
</dbReference>
<dbReference type="InterPro" id="IPR004013">
    <property type="entry name" value="PHP_dom"/>
</dbReference>
<dbReference type="PANTHER" id="PTHR42924:SF3">
    <property type="entry name" value="POLYMERASE_HISTIDINOL PHOSPHATASE N-TERMINAL DOMAIN-CONTAINING PROTEIN"/>
    <property type="match status" value="1"/>
</dbReference>
<dbReference type="InterPro" id="IPR003141">
    <property type="entry name" value="Pol/His_phosphatase_N"/>
</dbReference>
<proteinExistence type="predicted"/>
<reference evidence="2 3" key="1">
    <citation type="journal article" date="2019" name="Nat. Microbiol.">
        <title>Mediterranean grassland soil C-N compound turnover is dependent on rainfall and depth, and is mediated by genomically divergent microorganisms.</title>
        <authorList>
            <person name="Diamond S."/>
            <person name="Andeer P.F."/>
            <person name="Li Z."/>
            <person name="Crits-Christoph A."/>
            <person name="Burstein D."/>
            <person name="Anantharaman K."/>
            <person name="Lane K.R."/>
            <person name="Thomas B.C."/>
            <person name="Pan C."/>
            <person name="Northen T.R."/>
            <person name="Banfield J.F."/>
        </authorList>
    </citation>
    <scope>NUCLEOTIDE SEQUENCE [LARGE SCALE GENOMIC DNA]</scope>
    <source>
        <strain evidence="2">WS_8</strain>
    </source>
</reference>
<dbReference type="EMBL" id="VBOY01000037">
    <property type="protein sequence ID" value="TMQ67540.1"/>
    <property type="molecule type" value="Genomic_DNA"/>
</dbReference>
<dbReference type="Proteomes" id="UP000316609">
    <property type="component" value="Unassembled WGS sequence"/>
</dbReference>
<name>A0A538TV84_UNCEI</name>
<dbReference type="Gene3D" id="3.20.20.140">
    <property type="entry name" value="Metal-dependent hydrolases"/>
    <property type="match status" value="1"/>
</dbReference>
<evidence type="ECO:0000313" key="2">
    <source>
        <dbReference type="EMBL" id="TMQ67540.1"/>
    </source>
</evidence>
<dbReference type="SUPFAM" id="SSF89550">
    <property type="entry name" value="PHP domain-like"/>
    <property type="match status" value="1"/>
</dbReference>